<evidence type="ECO:0000313" key="1">
    <source>
        <dbReference type="EMBL" id="KAL2829606.1"/>
    </source>
</evidence>
<dbReference type="Proteomes" id="UP001610446">
    <property type="component" value="Unassembled WGS sequence"/>
</dbReference>
<organism evidence="1 2">
    <name type="scientific">Aspergillus pseudoustus</name>
    <dbReference type="NCBI Taxonomy" id="1810923"/>
    <lineage>
        <taxon>Eukaryota</taxon>
        <taxon>Fungi</taxon>
        <taxon>Dikarya</taxon>
        <taxon>Ascomycota</taxon>
        <taxon>Pezizomycotina</taxon>
        <taxon>Eurotiomycetes</taxon>
        <taxon>Eurotiomycetidae</taxon>
        <taxon>Eurotiales</taxon>
        <taxon>Aspergillaceae</taxon>
        <taxon>Aspergillus</taxon>
        <taxon>Aspergillus subgen. Nidulantes</taxon>
    </lineage>
</organism>
<gene>
    <name evidence="1" type="ORF">BJY01DRAFT_227809</name>
</gene>
<keyword evidence="2" id="KW-1185">Reference proteome</keyword>
<accession>A0ABR4IPB0</accession>
<evidence type="ECO:0000313" key="2">
    <source>
        <dbReference type="Proteomes" id="UP001610446"/>
    </source>
</evidence>
<sequence length="82" mass="9469">MENGRLQKGENARRILQPAKFRSTQRTPVVSLVRRCRYSIIERAGRLEFGSWISVLVTSIYHCRLSVRHCPAFGPRIVWLGS</sequence>
<proteinExistence type="predicted"/>
<dbReference type="EMBL" id="JBFXLU010000328">
    <property type="protein sequence ID" value="KAL2829606.1"/>
    <property type="molecule type" value="Genomic_DNA"/>
</dbReference>
<comment type="caution">
    <text evidence="1">The sequence shown here is derived from an EMBL/GenBank/DDBJ whole genome shotgun (WGS) entry which is preliminary data.</text>
</comment>
<protein>
    <submittedName>
        <fullName evidence="1">Uncharacterized protein</fullName>
    </submittedName>
</protein>
<name>A0ABR4IPB0_9EURO</name>
<reference evidence="1 2" key="1">
    <citation type="submission" date="2024-07" db="EMBL/GenBank/DDBJ databases">
        <title>Section-level genome sequencing and comparative genomics of Aspergillus sections Usti and Cavernicolus.</title>
        <authorList>
            <consortium name="Lawrence Berkeley National Laboratory"/>
            <person name="Nybo J.L."/>
            <person name="Vesth T.C."/>
            <person name="Theobald S."/>
            <person name="Frisvad J.C."/>
            <person name="Larsen T.O."/>
            <person name="Kjaerboelling I."/>
            <person name="Rothschild-Mancinelli K."/>
            <person name="Lyhne E.K."/>
            <person name="Kogle M.E."/>
            <person name="Barry K."/>
            <person name="Clum A."/>
            <person name="Na H."/>
            <person name="Ledsgaard L."/>
            <person name="Lin J."/>
            <person name="Lipzen A."/>
            <person name="Kuo A."/>
            <person name="Riley R."/>
            <person name="Mondo S."/>
            <person name="Labutti K."/>
            <person name="Haridas S."/>
            <person name="Pangalinan J."/>
            <person name="Salamov A.A."/>
            <person name="Simmons B.A."/>
            <person name="Magnuson J.K."/>
            <person name="Chen J."/>
            <person name="Drula E."/>
            <person name="Henrissat B."/>
            <person name="Wiebenga A."/>
            <person name="Lubbers R.J."/>
            <person name="Gomes A.C."/>
            <person name="Makela M.R."/>
            <person name="Stajich J."/>
            <person name="Grigoriev I.V."/>
            <person name="Mortensen U.H."/>
            <person name="De Vries R.P."/>
            <person name="Baker S.E."/>
            <person name="Andersen M.R."/>
        </authorList>
    </citation>
    <scope>NUCLEOTIDE SEQUENCE [LARGE SCALE GENOMIC DNA]</scope>
    <source>
        <strain evidence="1 2">CBS 123904</strain>
    </source>
</reference>